<dbReference type="Pfam" id="PF00144">
    <property type="entry name" value="Beta-lactamase"/>
    <property type="match status" value="1"/>
</dbReference>
<dbReference type="Gene3D" id="3.20.20.300">
    <property type="entry name" value="Glycoside hydrolase, family 3, N-terminal domain"/>
    <property type="match status" value="1"/>
</dbReference>
<dbReference type="InterPro" id="IPR036962">
    <property type="entry name" value="Glyco_hydro_3_N_sf"/>
</dbReference>
<dbReference type="Pfam" id="PF00933">
    <property type="entry name" value="Glyco_hydro_3"/>
    <property type="match status" value="1"/>
</dbReference>
<evidence type="ECO:0000259" key="8">
    <source>
        <dbReference type="Pfam" id="PF00933"/>
    </source>
</evidence>
<comment type="similarity">
    <text evidence="2">Belongs to the glycosyl hydrolase 3 family.</text>
</comment>
<dbReference type="PANTHER" id="PTHR30480:SF13">
    <property type="entry name" value="BETA-HEXOSAMINIDASE"/>
    <property type="match status" value="1"/>
</dbReference>
<dbReference type="InterPro" id="IPR050226">
    <property type="entry name" value="NagZ_Beta-hexosaminidase"/>
</dbReference>
<dbReference type="GO" id="GO:0004563">
    <property type="term" value="F:beta-N-acetylhexosaminidase activity"/>
    <property type="evidence" value="ECO:0007669"/>
    <property type="project" value="UniProtKB-EC"/>
</dbReference>
<evidence type="ECO:0000313" key="9">
    <source>
        <dbReference type="EMBL" id="QNJ98803.1"/>
    </source>
</evidence>
<feature type="signal peptide" evidence="6">
    <location>
        <begin position="1"/>
        <end position="19"/>
    </location>
</feature>
<dbReference type="Proteomes" id="UP000515514">
    <property type="component" value="Chromosome"/>
</dbReference>
<keyword evidence="5" id="KW-0326">Glycosidase</keyword>
<dbReference type="EC" id="3.2.1.52" evidence="3"/>
<feature type="chain" id="PRO_5028837805" description="beta-N-acetylhexosaminidase" evidence="6">
    <location>
        <begin position="20"/>
        <end position="972"/>
    </location>
</feature>
<evidence type="ECO:0000256" key="2">
    <source>
        <dbReference type="ARBA" id="ARBA00005336"/>
    </source>
</evidence>
<proteinExistence type="inferred from homology"/>
<dbReference type="EMBL" id="CP052909">
    <property type="protein sequence ID" value="QNJ98803.1"/>
    <property type="molecule type" value="Genomic_DNA"/>
</dbReference>
<evidence type="ECO:0000256" key="4">
    <source>
        <dbReference type="ARBA" id="ARBA00022801"/>
    </source>
</evidence>
<dbReference type="AlphaFoldDB" id="A0A7G8PWT7"/>
<name>A0A7G8PWT7_9FLAO</name>
<keyword evidence="10" id="KW-1185">Reference proteome</keyword>
<dbReference type="PANTHER" id="PTHR30480">
    <property type="entry name" value="BETA-HEXOSAMINIDASE-RELATED"/>
    <property type="match status" value="1"/>
</dbReference>
<dbReference type="RefSeq" id="WP_186988761.1">
    <property type="nucleotide sequence ID" value="NZ_CP052909.1"/>
</dbReference>
<dbReference type="GO" id="GO:0005975">
    <property type="term" value="P:carbohydrate metabolic process"/>
    <property type="evidence" value="ECO:0007669"/>
    <property type="project" value="InterPro"/>
</dbReference>
<feature type="domain" description="Glycoside hydrolase family 3 N-terminal" evidence="8">
    <location>
        <begin position="47"/>
        <end position="361"/>
    </location>
</feature>
<dbReference type="InterPro" id="IPR017853">
    <property type="entry name" value="GH"/>
</dbReference>
<protein>
    <recommendedName>
        <fullName evidence="3">beta-N-acetylhexosaminidase</fullName>
        <ecNumber evidence="3">3.2.1.52</ecNumber>
    </recommendedName>
</protein>
<dbReference type="GO" id="GO:0009254">
    <property type="term" value="P:peptidoglycan turnover"/>
    <property type="evidence" value="ECO:0007669"/>
    <property type="project" value="TreeGrafter"/>
</dbReference>
<keyword evidence="6" id="KW-0732">Signal</keyword>
<keyword evidence="4" id="KW-0378">Hydrolase</keyword>
<dbReference type="SUPFAM" id="SSF56601">
    <property type="entry name" value="beta-lactamase/transpeptidase-like"/>
    <property type="match status" value="1"/>
</dbReference>
<reference evidence="9 10" key="1">
    <citation type="submission" date="2020-04" db="EMBL/GenBank/DDBJ databases">
        <title>Genome sequence of Altibacter aquimarinus strain ALE3EI.</title>
        <authorList>
            <person name="Oh H.-M."/>
            <person name="Jang D."/>
        </authorList>
    </citation>
    <scope>NUCLEOTIDE SEQUENCE [LARGE SCALE GENOMIC DNA]</scope>
    <source>
        <strain evidence="9 10">ALE3EI</strain>
    </source>
</reference>
<dbReference type="InterPro" id="IPR036881">
    <property type="entry name" value="Glyco_hydro_3_C_sf"/>
</dbReference>
<dbReference type="InterPro" id="IPR012338">
    <property type="entry name" value="Beta-lactam/transpept-like"/>
</dbReference>
<dbReference type="Gene3D" id="3.40.710.10">
    <property type="entry name" value="DD-peptidase/beta-lactamase superfamily"/>
    <property type="match status" value="1"/>
</dbReference>
<evidence type="ECO:0000256" key="5">
    <source>
        <dbReference type="ARBA" id="ARBA00023295"/>
    </source>
</evidence>
<comment type="catalytic activity">
    <reaction evidence="1">
        <text>Hydrolysis of terminal non-reducing N-acetyl-D-hexosamine residues in N-acetyl-beta-D-hexosaminides.</text>
        <dbReference type="EC" id="3.2.1.52"/>
    </reaction>
</comment>
<accession>A0A7G8PWT7</accession>
<evidence type="ECO:0000256" key="3">
    <source>
        <dbReference type="ARBA" id="ARBA00012663"/>
    </source>
</evidence>
<dbReference type="InterPro" id="IPR019800">
    <property type="entry name" value="Glyco_hydro_3_AS"/>
</dbReference>
<organism evidence="9 10">
    <name type="scientific">Constantimarinum furrinae</name>
    <dbReference type="NCBI Taxonomy" id="2562285"/>
    <lineage>
        <taxon>Bacteria</taxon>
        <taxon>Pseudomonadati</taxon>
        <taxon>Bacteroidota</taxon>
        <taxon>Flavobacteriia</taxon>
        <taxon>Flavobacteriales</taxon>
        <taxon>Flavobacteriaceae</taxon>
        <taxon>Altibacter/Constantimarinum group</taxon>
        <taxon>Constantimarinum</taxon>
    </lineage>
</organism>
<gene>
    <name evidence="9" type="ORF">ALE3EI_2260</name>
</gene>
<dbReference type="InterPro" id="IPR001466">
    <property type="entry name" value="Beta-lactam-related"/>
</dbReference>
<evidence type="ECO:0000256" key="6">
    <source>
        <dbReference type="SAM" id="SignalP"/>
    </source>
</evidence>
<dbReference type="PROSITE" id="PS00775">
    <property type="entry name" value="GLYCOSYL_HYDROL_F3"/>
    <property type="match status" value="1"/>
</dbReference>
<feature type="domain" description="Beta-lactamase-related" evidence="7">
    <location>
        <begin position="603"/>
        <end position="951"/>
    </location>
</feature>
<evidence type="ECO:0000313" key="10">
    <source>
        <dbReference type="Proteomes" id="UP000515514"/>
    </source>
</evidence>
<dbReference type="Gene3D" id="3.40.50.1700">
    <property type="entry name" value="Glycoside hydrolase family 3 C-terminal domain"/>
    <property type="match status" value="1"/>
</dbReference>
<sequence length="972" mass="110068">MKKILLASLFILACLTVYSQQINPLILENDYPNQQKWVDSIYGNMSLQEKVGQLFMVDVFSSDPKSKTDKIKELIRNYYIGGVIFSKGGPNRQAKLCNEFQELSKVKLMIGMDAEWGLAMRLDSTFAYPWNMTLGAITDNKVVERVGRRIGEHSKRLGVHINFAPVVDINTNPKNPIIGNRSFGEDKENVTEKSLAFMKGMQSAGILANAKHFPGHGDTDQDSHKTLPTIAFSKERIDSVELYPYKRLIREGLSSVMVAHLNIPALEDRLGYPSSLSKVIVTDMLKGQLGFNGLIFTDALNMKGAADFKQPGEIDLAAFLAGNDVLLISENIPKAHELLVNGYREGVITEERLAHSVKKILYAKYVVGLHNYKPINTNYLYEDLNSVIDKALNEEAVEKSLTILENKLAILPIKDLQKKKIAYVNFGDDDGTAFLAQLRKYADVDWIKANSLDNYVEKLKPYNYVIIGFHKSNDNPWKDYKFTEKELVWIYEIARTNTVILDVFARPYALLDLKTSANFEGIIMSYQNSEVAQELSAQLIFGAREARGKLPVSLGEDFPVNTHYETKSLKRLQYGTPESVGVNSYKLKKIDSLAKLGLWGNMYPGAQILVARKGKVIYSKNFGYHTQDKKNSVKDDDVYDLASLTKILAALPMVMELVDRGTITMDTKLSEMLPEYKTSNKKDITIKDMMSHYARLQAWIPFYVSTLDSVTKQPASKYYSKEATKDFSLKVAEDLYMRNDYKDSIFETIRTSDLRPRTGYKYSDLPYYILKKYLEEFYGTSLDELVQRNLYESLGANYTTYLPLNKFSKADIVPTEEDRSFRMQKVHGYVHDQGAAMLGGVSGHAGLFSNANDIAKIMQMYLWKGYYGGERYFKPETLDAFNTCYYCDNDVRRGVGFDKPQLGESGPTCGCVSMTSFGHSGFTGTFTWADPEQEIVYVFLSNRTYPSADNRRLISSDLRSNIQAAIYEAIDY</sequence>
<evidence type="ECO:0000256" key="1">
    <source>
        <dbReference type="ARBA" id="ARBA00001231"/>
    </source>
</evidence>
<dbReference type="SUPFAM" id="SSF51445">
    <property type="entry name" value="(Trans)glycosidases"/>
    <property type="match status" value="1"/>
</dbReference>
<evidence type="ECO:0000259" key="7">
    <source>
        <dbReference type="Pfam" id="PF00144"/>
    </source>
</evidence>
<dbReference type="KEGG" id="alti:ALE3EI_2260"/>
<dbReference type="InterPro" id="IPR001764">
    <property type="entry name" value="Glyco_hydro_3_N"/>
</dbReference>